<evidence type="ECO:0000313" key="8">
    <source>
        <dbReference type="EMBL" id="SGZ37843.1"/>
    </source>
</evidence>
<feature type="domain" description="C2H2-type" evidence="7">
    <location>
        <begin position="395"/>
        <end position="421"/>
    </location>
</feature>
<evidence type="ECO:0000256" key="6">
    <source>
        <dbReference type="SAM" id="MobiDB-lite"/>
    </source>
</evidence>
<keyword evidence="2" id="KW-0677">Repeat</keyword>
<evidence type="ECO:0000256" key="1">
    <source>
        <dbReference type="ARBA" id="ARBA00022723"/>
    </source>
</evidence>
<dbReference type="PROSITE" id="PS00028">
    <property type="entry name" value="ZINC_FINGER_C2H2_1"/>
    <property type="match status" value="2"/>
</dbReference>
<name>A0A1L0AYR4_9ASCO</name>
<proteinExistence type="predicted"/>
<dbReference type="AlphaFoldDB" id="A0A1L0AYR4"/>
<feature type="compositionally biased region" description="Basic and acidic residues" evidence="6">
    <location>
        <begin position="282"/>
        <end position="292"/>
    </location>
</feature>
<feature type="region of interest" description="Disordered" evidence="6">
    <location>
        <begin position="231"/>
        <end position="299"/>
    </location>
</feature>
<evidence type="ECO:0000256" key="5">
    <source>
        <dbReference type="PROSITE-ProRule" id="PRU00042"/>
    </source>
</evidence>
<dbReference type="Proteomes" id="UP000183365">
    <property type="component" value="Unassembled WGS sequence"/>
</dbReference>
<dbReference type="PANTHER" id="PTHR23057:SF0">
    <property type="entry name" value="JUXTAPOSED WITH ANOTHER ZINC FINGER PROTEIN 1"/>
    <property type="match status" value="1"/>
</dbReference>
<evidence type="ECO:0000256" key="4">
    <source>
        <dbReference type="ARBA" id="ARBA00022833"/>
    </source>
</evidence>
<evidence type="ECO:0000313" key="9">
    <source>
        <dbReference type="Proteomes" id="UP000183365"/>
    </source>
</evidence>
<feature type="domain" description="C2H2-type" evidence="7">
    <location>
        <begin position="334"/>
        <end position="364"/>
    </location>
</feature>
<dbReference type="Gene3D" id="3.30.160.60">
    <property type="entry name" value="Classic Zinc Finger"/>
    <property type="match status" value="2"/>
</dbReference>
<keyword evidence="9" id="KW-1185">Reference proteome</keyword>
<dbReference type="GO" id="GO:0008270">
    <property type="term" value="F:zinc ion binding"/>
    <property type="evidence" value="ECO:0007669"/>
    <property type="project" value="UniProtKB-KW"/>
</dbReference>
<organism evidence="8 9">
    <name type="scientific">Hanseniaspora guilliermondii</name>
    <dbReference type="NCBI Taxonomy" id="56406"/>
    <lineage>
        <taxon>Eukaryota</taxon>
        <taxon>Fungi</taxon>
        <taxon>Dikarya</taxon>
        <taxon>Ascomycota</taxon>
        <taxon>Saccharomycotina</taxon>
        <taxon>Saccharomycetes</taxon>
        <taxon>Saccharomycodales</taxon>
        <taxon>Saccharomycodaceae</taxon>
        <taxon>Hanseniaspora</taxon>
    </lineage>
</organism>
<gene>
    <name evidence="8" type="ORF">HGUI_00043</name>
</gene>
<dbReference type="EMBL" id="FQNF01000001">
    <property type="protein sequence ID" value="SGZ37843.1"/>
    <property type="molecule type" value="Genomic_DNA"/>
</dbReference>
<reference evidence="9" key="1">
    <citation type="submission" date="2016-11" db="EMBL/GenBank/DDBJ databases">
        <authorList>
            <person name="Guldener U."/>
        </authorList>
    </citation>
    <scope>NUCLEOTIDE SEQUENCE [LARGE SCALE GENOMIC DNA]</scope>
</reference>
<sequence>MSPIIKILNKDSDSDFTINKLKSETESDDSNTTKISGNDNDQVLKYRRDSINNFKNIAGVTFNNLKINNWLNDDLMFNKLQDAILSRLQQEQELNSSISSSVDQQVILKPQNLYLPDLELKYCKDYSCCGLNLPSLHDLLNHYEKNHVNNFLNNKSINSFLKNQSIFHNFENSLHLNTINDFFIDNHYNTNEILNEAKKLINKNSINSDLDLDSLDEVDLKVMAELGNLSDHEVDENDQENQQQSNNNENDDEDNHENHENKNNNPDESDEDEEEEEEEQEQKEQKKEDKVVEIPPVTEDQPVIKKRKINIKTVGIPSEPFFKKPTSSSSDKPFKCPVIGCDKDYKNQNGLKYHRLHGHEGQKLVENPDGTFSVIDPLTNLPFNENVEFELDKPYRCEECGKRYRNLNGLKYHKTHTHMEE</sequence>
<dbReference type="OrthoDB" id="3269380at2759"/>
<keyword evidence="4" id="KW-0862">Zinc</keyword>
<evidence type="ECO:0000256" key="2">
    <source>
        <dbReference type="ARBA" id="ARBA00022737"/>
    </source>
</evidence>
<dbReference type="InterPro" id="IPR013087">
    <property type="entry name" value="Znf_C2H2_type"/>
</dbReference>
<dbReference type="SMART" id="SM00355">
    <property type="entry name" value="ZnF_C2H2"/>
    <property type="match status" value="3"/>
</dbReference>
<dbReference type="SUPFAM" id="SSF57667">
    <property type="entry name" value="beta-beta-alpha zinc fingers"/>
    <property type="match status" value="1"/>
</dbReference>
<feature type="compositionally biased region" description="Acidic residues" evidence="6">
    <location>
        <begin position="267"/>
        <end position="281"/>
    </location>
</feature>
<dbReference type="GO" id="GO:0005634">
    <property type="term" value="C:nucleus"/>
    <property type="evidence" value="ECO:0007669"/>
    <property type="project" value="TreeGrafter"/>
</dbReference>
<evidence type="ECO:0000256" key="3">
    <source>
        <dbReference type="ARBA" id="ARBA00022771"/>
    </source>
</evidence>
<keyword evidence="3 5" id="KW-0863">Zinc-finger</keyword>
<dbReference type="PROSITE" id="PS50157">
    <property type="entry name" value="ZINC_FINGER_C2H2_2"/>
    <property type="match status" value="2"/>
</dbReference>
<dbReference type="VEuPathDB" id="FungiDB:HGUI_00043"/>
<dbReference type="PANTHER" id="PTHR23057">
    <property type="entry name" value="JUXTAPOSED WITH ANOTHER ZINC FINGER PROTEIN 1"/>
    <property type="match status" value="1"/>
</dbReference>
<dbReference type="InterPro" id="IPR051580">
    <property type="entry name" value="ZnF-Chromatin_assoc"/>
</dbReference>
<evidence type="ECO:0000259" key="7">
    <source>
        <dbReference type="PROSITE" id="PS50157"/>
    </source>
</evidence>
<keyword evidence="1" id="KW-0479">Metal-binding</keyword>
<protein>
    <recommendedName>
        <fullName evidence="7">C2H2-type domain-containing protein</fullName>
    </recommendedName>
</protein>
<accession>A0A1L0AYR4</accession>
<dbReference type="InterPro" id="IPR036236">
    <property type="entry name" value="Znf_C2H2_sf"/>
</dbReference>
<dbReference type="FunFam" id="3.30.160.60:FF:000446">
    <property type="entry name" value="Zinc finger protein"/>
    <property type="match status" value="1"/>
</dbReference>